<reference evidence="3 4" key="1">
    <citation type="journal article" date="2019" name="mSystems">
        <title>Life at home and on the roam: Genomic adaptions reflect the dual lifestyle of an intracellular, facultative symbiont.</title>
        <authorList>
            <person name="Burgsdorf I."/>
        </authorList>
    </citation>
    <scope>NUCLEOTIDE SEQUENCE [LARGE SCALE GENOMIC DNA]</scope>
    <source>
        <strain evidence="3">277cI</strain>
    </source>
</reference>
<dbReference type="Gene3D" id="1.10.287.470">
    <property type="entry name" value="Helix hairpin bin"/>
    <property type="match status" value="1"/>
</dbReference>
<evidence type="ECO:0000256" key="2">
    <source>
        <dbReference type="SAM" id="Coils"/>
    </source>
</evidence>
<dbReference type="SUPFAM" id="SSF111369">
    <property type="entry name" value="HlyD-like secretion proteins"/>
    <property type="match status" value="1"/>
</dbReference>
<dbReference type="EMBL" id="SRMN01000189">
    <property type="protein sequence ID" value="TGH18384.1"/>
    <property type="molecule type" value="Genomic_DNA"/>
</dbReference>
<name>A0A524RRK2_9CHRO</name>
<sequence>MRVSGRVLEILVEESDQVEAGQAMAVMDGAPLRNRVAERRALLAQARGNVARTADLHGRWQGLVREGAISQQDFQGLTADLQRDEAALQAAEERLQQLLTEQDDLVVRAPFGGKVLERFADPGATVAPTTSASNSAGANRASILALGAGMEVVARVPESDVGRIVEGQQALVRIDAYPDRSYAATVKGIATRARTNNNVIAFDVMLRFTASDTSAIRYGMTGDISFDTGRLAPASVIPTVAVVTERGQPGVYAVGRNRQPRFQPVVLGTSSGSSTQILEGVEPGERIFIDLPPWSGRRLN</sequence>
<evidence type="ECO:0000313" key="3">
    <source>
        <dbReference type="EMBL" id="TGH18384.1"/>
    </source>
</evidence>
<dbReference type="AlphaFoldDB" id="A0A524RRK2"/>
<dbReference type="NCBIfam" id="TIGR01730">
    <property type="entry name" value="RND_mfp"/>
    <property type="match status" value="1"/>
</dbReference>
<dbReference type="Gene3D" id="2.40.30.170">
    <property type="match status" value="1"/>
</dbReference>
<accession>A0A524RRK2</accession>
<keyword evidence="2" id="KW-0175">Coiled coil</keyword>
<dbReference type="InterPro" id="IPR006143">
    <property type="entry name" value="RND_pump_MFP"/>
</dbReference>
<gene>
    <name evidence="3" type="ORF">ERJ68_09155</name>
</gene>
<organism evidence="3 4">
    <name type="scientific">Aphanocapsa feldmannii 277cI</name>
    <dbReference type="NCBI Taxonomy" id="2507554"/>
    <lineage>
        <taxon>Bacteria</taxon>
        <taxon>Bacillati</taxon>
        <taxon>Cyanobacteriota</taxon>
        <taxon>Cyanophyceae</taxon>
        <taxon>Oscillatoriophycideae</taxon>
        <taxon>Chroococcales</taxon>
        <taxon>Microcystaceae</taxon>
        <taxon>Aphanocapsa</taxon>
    </lineage>
</organism>
<comment type="caution">
    <text evidence="3">The sequence shown here is derived from an EMBL/GenBank/DDBJ whole genome shotgun (WGS) entry which is preliminary data.</text>
</comment>
<protein>
    <submittedName>
        <fullName evidence="3">Efflux RND transporter periplasmic adaptor subunit</fullName>
    </submittedName>
</protein>
<dbReference type="GO" id="GO:0015562">
    <property type="term" value="F:efflux transmembrane transporter activity"/>
    <property type="evidence" value="ECO:0007669"/>
    <property type="project" value="TreeGrafter"/>
</dbReference>
<proteinExistence type="inferred from homology"/>
<dbReference type="GO" id="GO:1990281">
    <property type="term" value="C:efflux pump complex"/>
    <property type="evidence" value="ECO:0007669"/>
    <property type="project" value="TreeGrafter"/>
</dbReference>
<evidence type="ECO:0000313" key="4">
    <source>
        <dbReference type="Proteomes" id="UP000315454"/>
    </source>
</evidence>
<comment type="similarity">
    <text evidence="1">Belongs to the membrane fusion protein (MFP) (TC 8.A.1) family.</text>
</comment>
<dbReference type="PANTHER" id="PTHR30469:SF33">
    <property type="entry name" value="SLR1207 PROTEIN"/>
    <property type="match status" value="1"/>
</dbReference>
<dbReference type="Gene3D" id="2.40.420.20">
    <property type="match status" value="1"/>
</dbReference>
<dbReference type="Gene3D" id="2.40.50.100">
    <property type="match status" value="1"/>
</dbReference>
<dbReference type="PANTHER" id="PTHR30469">
    <property type="entry name" value="MULTIDRUG RESISTANCE PROTEIN MDTA"/>
    <property type="match status" value="1"/>
</dbReference>
<evidence type="ECO:0000256" key="1">
    <source>
        <dbReference type="ARBA" id="ARBA00009477"/>
    </source>
</evidence>
<feature type="coiled-coil region" evidence="2">
    <location>
        <begin position="74"/>
        <end position="108"/>
    </location>
</feature>
<dbReference type="Proteomes" id="UP000315454">
    <property type="component" value="Unassembled WGS sequence"/>
</dbReference>